<dbReference type="AlphaFoldDB" id="A0A9X7M0U6"/>
<accession>A0A9X7M0U6</accession>
<reference evidence="1" key="2">
    <citation type="submission" date="2022-07" db="EMBL/GenBank/DDBJ databases">
        <title>Identification and characterization of Bacillus thuringiensis and other Bacillus cereus group isolates from spinach by whole genome sequencing.</title>
        <authorList>
            <person name="Zao X."/>
            <person name="Zervas A."/>
            <person name="Hendriks M."/>
            <person name="Rajkovic A."/>
            <person name="Van Overbeek L."/>
            <person name="Hendriksen N.B."/>
            <person name="Uyttendaele M."/>
        </authorList>
    </citation>
    <scope>NUCLEOTIDE SEQUENCE</scope>
    <source>
        <strain evidence="1">781001F-1</strain>
    </source>
</reference>
<proteinExistence type="predicted"/>
<dbReference type="InterPro" id="IPR036086">
    <property type="entry name" value="ParB/Sulfiredoxin_sf"/>
</dbReference>
<sequence length="202" mass="22846">MHKMTLTGYAINKVRVVDDMLCAFEMEEKGSDNPPKGLPKSTRISYTVFANKKQLKKVGIELNKKPSQKLLIQGEPTLDVPLNICRGEIGVVCFQIQVLPEKNDTQGIQDDQEKKAKSVPMQYPKGTQKIIDIDTVVIPDDLQQRPPRAEKVQNIVSYFKKKNGFDEPITINEKDSVLEDGYARYLAAKEMGIHKIPIAYKK</sequence>
<dbReference type="EMBL" id="JANHEB010000059">
    <property type="protein sequence ID" value="MCQ6288124.1"/>
    <property type="molecule type" value="Genomic_DNA"/>
</dbReference>
<dbReference type="Proteomes" id="UP000321735">
    <property type="component" value="Chromosome"/>
</dbReference>
<name>A0A9X7M0U6_BACCE</name>
<dbReference type="SUPFAM" id="SSF110849">
    <property type="entry name" value="ParB/Sulfiredoxin"/>
    <property type="match status" value="1"/>
</dbReference>
<dbReference type="Gene3D" id="3.90.1530.10">
    <property type="entry name" value="Conserved hypothetical protein from pyrococcus furiosus pfu- 392566-001, ParB domain"/>
    <property type="match status" value="1"/>
</dbReference>
<gene>
    <name evidence="2" type="ORF">D0437_28090</name>
    <name evidence="1" type="ORF">NPM19_26170</name>
</gene>
<evidence type="ECO:0000313" key="3">
    <source>
        <dbReference type="Proteomes" id="UP000321735"/>
    </source>
</evidence>
<dbReference type="Proteomes" id="UP001204643">
    <property type="component" value="Unassembled WGS sequence"/>
</dbReference>
<evidence type="ECO:0000313" key="2">
    <source>
        <dbReference type="EMBL" id="QDZ76694.1"/>
    </source>
</evidence>
<dbReference type="RefSeq" id="WP_208742689.1">
    <property type="nucleotide sequence ID" value="NZ_CP031778.1"/>
</dbReference>
<organism evidence="2 3">
    <name type="scientific">Bacillus cereus</name>
    <dbReference type="NCBI Taxonomy" id="1396"/>
    <lineage>
        <taxon>Bacteria</taxon>
        <taxon>Bacillati</taxon>
        <taxon>Bacillota</taxon>
        <taxon>Bacilli</taxon>
        <taxon>Bacillales</taxon>
        <taxon>Bacillaceae</taxon>
        <taxon>Bacillus</taxon>
        <taxon>Bacillus cereus group</taxon>
    </lineage>
</organism>
<protein>
    <submittedName>
        <fullName evidence="1">ParB N-terminal domain-containing protein</fullName>
    </submittedName>
    <submittedName>
        <fullName evidence="2">Plasmid stabilization protein</fullName>
    </submittedName>
</protein>
<dbReference type="EMBL" id="CP031778">
    <property type="protein sequence ID" value="QDZ76694.1"/>
    <property type="molecule type" value="Genomic_DNA"/>
</dbReference>
<evidence type="ECO:0000313" key="1">
    <source>
        <dbReference type="EMBL" id="MCQ6288124.1"/>
    </source>
</evidence>
<reference evidence="2 3" key="1">
    <citation type="journal article" date="2019" name="Ecotoxicol. Environ. Saf.">
        <title>Microbial characterization of heavy metal resistant bacterial strains isolated from an electroplating wastewater treatment plant.</title>
        <authorList>
            <person name="Cai X."/>
            <person name="Zheng X."/>
            <person name="Zhang D."/>
            <person name="Iqbal W."/>
            <person name="Liu C."/>
            <person name="Yang B."/>
            <person name="Zhao X."/>
            <person name="Lu X."/>
            <person name="Mao Y."/>
        </authorList>
    </citation>
    <scope>NUCLEOTIDE SEQUENCE [LARGE SCALE GENOMIC DNA]</scope>
    <source>
        <strain evidence="2 3">Co1-1</strain>
    </source>
</reference>